<sequence>MVAKQAGYSGKSVIEKLGIKDNMSLYFLNLPNGLNLEDWGKMPEPVKIAKSLVKELDFIHCFFTSLADYQKSLPKLQSHLKPNGMIWVSWPKKTSKIVSDLDENKIRDFALGLGLVDTKVCAIDPIWSGLKLVIRKSNR</sequence>
<evidence type="ECO:0000313" key="1">
    <source>
        <dbReference type="EMBL" id="MCW7505592.1"/>
    </source>
</evidence>
<gene>
    <name evidence="1" type="ORF">ND855_15780</name>
</gene>
<dbReference type="Proteomes" id="UP001208794">
    <property type="component" value="Unassembled WGS sequence"/>
</dbReference>
<name>A0ABT3MC61_9LEPT</name>
<proteinExistence type="predicted"/>
<dbReference type="EMBL" id="JAMQPR010000001">
    <property type="protein sequence ID" value="MCW7505592.1"/>
    <property type="molecule type" value="Genomic_DNA"/>
</dbReference>
<dbReference type="RefSeq" id="WP_265359118.1">
    <property type="nucleotide sequence ID" value="NZ_JAMQPR010000001.1"/>
</dbReference>
<accession>A0ABT3MC61</accession>
<organism evidence="1 2">
    <name type="scientific">Leptospira paudalimensis</name>
    <dbReference type="NCBI Taxonomy" id="2950024"/>
    <lineage>
        <taxon>Bacteria</taxon>
        <taxon>Pseudomonadati</taxon>
        <taxon>Spirochaetota</taxon>
        <taxon>Spirochaetia</taxon>
        <taxon>Leptospirales</taxon>
        <taxon>Leptospiraceae</taxon>
        <taxon>Leptospira</taxon>
    </lineage>
</organism>
<dbReference type="SUPFAM" id="SSF53335">
    <property type="entry name" value="S-adenosyl-L-methionine-dependent methyltransferases"/>
    <property type="match status" value="1"/>
</dbReference>
<reference evidence="1 2" key="1">
    <citation type="submission" date="2022-06" db="EMBL/GenBank/DDBJ databases">
        <title>Leptospira isolates from biofilms formed at urban environments.</title>
        <authorList>
            <person name="Ribeiro P.S."/>
            <person name="Sousa T."/>
            <person name="Carvalho N."/>
            <person name="Aburjaile F."/>
            <person name="Neves F."/>
            <person name="Oliveira D."/>
            <person name="Blanco L."/>
            <person name="Lima J."/>
            <person name="Costa F."/>
            <person name="Brenig B."/>
            <person name="Soares S."/>
            <person name="Ramos R."/>
            <person name="Goes-Neto A."/>
            <person name="Matiuzzi M."/>
            <person name="Azevedo V."/>
            <person name="Ristow P."/>
        </authorList>
    </citation>
    <scope>NUCLEOTIDE SEQUENCE [LARGE SCALE GENOMIC DNA]</scope>
    <source>
        <strain evidence="1 2">VSF14</strain>
    </source>
</reference>
<evidence type="ECO:0000313" key="2">
    <source>
        <dbReference type="Proteomes" id="UP001208794"/>
    </source>
</evidence>
<dbReference type="InterPro" id="IPR029063">
    <property type="entry name" value="SAM-dependent_MTases_sf"/>
</dbReference>
<protein>
    <submittedName>
        <fullName evidence="1">DUF3052 domain-containing protein</fullName>
    </submittedName>
</protein>
<keyword evidence="2" id="KW-1185">Reference proteome</keyword>
<comment type="caution">
    <text evidence="1">The sequence shown here is derived from an EMBL/GenBank/DDBJ whole genome shotgun (WGS) entry which is preliminary data.</text>
</comment>